<name>A0ACB8SX07_9AGAM</name>
<evidence type="ECO:0000313" key="1">
    <source>
        <dbReference type="EMBL" id="KAI0060687.1"/>
    </source>
</evidence>
<dbReference type="Proteomes" id="UP000814140">
    <property type="component" value="Unassembled WGS sequence"/>
</dbReference>
<proteinExistence type="predicted"/>
<reference evidence="1" key="1">
    <citation type="submission" date="2021-03" db="EMBL/GenBank/DDBJ databases">
        <authorList>
            <consortium name="DOE Joint Genome Institute"/>
            <person name="Ahrendt S."/>
            <person name="Looney B.P."/>
            <person name="Miyauchi S."/>
            <person name="Morin E."/>
            <person name="Drula E."/>
            <person name="Courty P.E."/>
            <person name="Chicoki N."/>
            <person name="Fauchery L."/>
            <person name="Kohler A."/>
            <person name="Kuo A."/>
            <person name="Labutti K."/>
            <person name="Pangilinan J."/>
            <person name="Lipzen A."/>
            <person name="Riley R."/>
            <person name="Andreopoulos W."/>
            <person name="He G."/>
            <person name="Johnson J."/>
            <person name="Barry K.W."/>
            <person name="Grigoriev I.V."/>
            <person name="Nagy L."/>
            <person name="Hibbett D."/>
            <person name="Henrissat B."/>
            <person name="Matheny P.B."/>
            <person name="Labbe J."/>
            <person name="Martin F."/>
        </authorList>
    </citation>
    <scope>NUCLEOTIDE SEQUENCE</scope>
    <source>
        <strain evidence="1">HHB10654</strain>
    </source>
</reference>
<protein>
    <submittedName>
        <fullName evidence="1">Uncharacterized protein</fullName>
    </submittedName>
</protein>
<accession>A0ACB8SX07</accession>
<keyword evidence="2" id="KW-1185">Reference proteome</keyword>
<evidence type="ECO:0000313" key="2">
    <source>
        <dbReference type="Proteomes" id="UP000814140"/>
    </source>
</evidence>
<dbReference type="EMBL" id="MU277217">
    <property type="protein sequence ID" value="KAI0060687.1"/>
    <property type="molecule type" value="Genomic_DNA"/>
</dbReference>
<sequence>MPCTSLGGYICLGPEVVAVHVPPRRRLIDLEQSHLCIQLGSALFAAHLMHSHIDADPVSASTSSTPVQSRSQGSVSVCESSGPFLASSPRRARRLGDAPTISAIELPPRTP</sequence>
<comment type="caution">
    <text evidence="1">The sequence shown here is derived from an EMBL/GenBank/DDBJ whole genome shotgun (WGS) entry which is preliminary data.</text>
</comment>
<reference evidence="1" key="2">
    <citation type="journal article" date="2022" name="New Phytol.">
        <title>Evolutionary transition to the ectomycorrhizal habit in the genomes of a hyperdiverse lineage of mushroom-forming fungi.</title>
        <authorList>
            <person name="Looney B."/>
            <person name="Miyauchi S."/>
            <person name="Morin E."/>
            <person name="Drula E."/>
            <person name="Courty P.E."/>
            <person name="Kohler A."/>
            <person name="Kuo A."/>
            <person name="LaButti K."/>
            <person name="Pangilinan J."/>
            <person name="Lipzen A."/>
            <person name="Riley R."/>
            <person name="Andreopoulos W."/>
            <person name="He G."/>
            <person name="Johnson J."/>
            <person name="Nolan M."/>
            <person name="Tritt A."/>
            <person name="Barry K.W."/>
            <person name="Grigoriev I.V."/>
            <person name="Nagy L.G."/>
            <person name="Hibbett D."/>
            <person name="Henrissat B."/>
            <person name="Matheny P.B."/>
            <person name="Labbe J."/>
            <person name="Martin F.M."/>
        </authorList>
    </citation>
    <scope>NUCLEOTIDE SEQUENCE</scope>
    <source>
        <strain evidence="1">HHB10654</strain>
    </source>
</reference>
<organism evidence="1 2">
    <name type="scientific">Artomyces pyxidatus</name>
    <dbReference type="NCBI Taxonomy" id="48021"/>
    <lineage>
        <taxon>Eukaryota</taxon>
        <taxon>Fungi</taxon>
        <taxon>Dikarya</taxon>
        <taxon>Basidiomycota</taxon>
        <taxon>Agaricomycotina</taxon>
        <taxon>Agaricomycetes</taxon>
        <taxon>Russulales</taxon>
        <taxon>Auriscalpiaceae</taxon>
        <taxon>Artomyces</taxon>
    </lineage>
</organism>
<gene>
    <name evidence="1" type="ORF">BV25DRAFT_1827554</name>
</gene>